<gene>
    <name evidence="2" type="ORF">GCM10009682_53910</name>
</gene>
<sequence>MVPEDALPVMTGVTPPWPGEREVVDGTGIFVRRTPATVPDAPPALYVHGLGGSSANWTDLAHLLADRVDGAAIDLPGFGRSDPTESYSVAALAGWVIRWIEHAGRGPVHLSGNSLGGAICVRVAGLRPDLVRTLTLISPAMPFLDPRRSVHGRLLPLLMVPRADRLAARRLATIDPDVLARQVIEACYADPSVIPEERWLEAIEEVRLRYEVPTYLDAYLRTLRGLVGSFVRAYLPGEASMWRIATRITAPTLVVTGRQDRLVDVRVAPQVARVIPDSRLLVLDKVGHVAQMEVPRTVARAVRGLLEEPGVGGPVPVGAAHAGRWVRVGAGSQLVANATERARRVLSRPWRTLPGRNLPGVAP</sequence>
<accession>A0ABN2MIE6</accession>
<dbReference type="SUPFAM" id="SSF53474">
    <property type="entry name" value="alpha/beta-Hydrolases"/>
    <property type="match status" value="1"/>
</dbReference>
<keyword evidence="2" id="KW-0378">Hydrolase</keyword>
<dbReference type="InterPro" id="IPR029058">
    <property type="entry name" value="AB_hydrolase_fold"/>
</dbReference>
<dbReference type="PRINTS" id="PR00111">
    <property type="entry name" value="ABHYDROLASE"/>
</dbReference>
<dbReference type="EMBL" id="BAAALT010000244">
    <property type="protein sequence ID" value="GAA1827939.1"/>
    <property type="molecule type" value="Genomic_DNA"/>
</dbReference>
<evidence type="ECO:0000313" key="2">
    <source>
        <dbReference type="EMBL" id="GAA1827939.1"/>
    </source>
</evidence>
<dbReference type="InterPro" id="IPR050266">
    <property type="entry name" value="AB_hydrolase_sf"/>
</dbReference>
<dbReference type="InterPro" id="IPR000073">
    <property type="entry name" value="AB_hydrolase_1"/>
</dbReference>
<evidence type="ECO:0000259" key="1">
    <source>
        <dbReference type="Pfam" id="PF00561"/>
    </source>
</evidence>
<dbReference type="Pfam" id="PF00561">
    <property type="entry name" value="Abhydrolase_1"/>
    <property type="match status" value="1"/>
</dbReference>
<dbReference type="PANTHER" id="PTHR43798">
    <property type="entry name" value="MONOACYLGLYCEROL LIPASE"/>
    <property type="match status" value="1"/>
</dbReference>
<keyword evidence="3" id="KW-1185">Reference proteome</keyword>
<evidence type="ECO:0000313" key="3">
    <source>
        <dbReference type="Proteomes" id="UP001500218"/>
    </source>
</evidence>
<organism evidence="2 3">
    <name type="scientific">Luedemannella flava</name>
    <dbReference type="NCBI Taxonomy" id="349316"/>
    <lineage>
        <taxon>Bacteria</taxon>
        <taxon>Bacillati</taxon>
        <taxon>Actinomycetota</taxon>
        <taxon>Actinomycetes</taxon>
        <taxon>Micromonosporales</taxon>
        <taxon>Micromonosporaceae</taxon>
        <taxon>Luedemannella</taxon>
    </lineage>
</organism>
<name>A0ABN2MIE6_9ACTN</name>
<dbReference type="GO" id="GO:0016787">
    <property type="term" value="F:hydrolase activity"/>
    <property type="evidence" value="ECO:0007669"/>
    <property type="project" value="UniProtKB-KW"/>
</dbReference>
<dbReference type="Proteomes" id="UP001500218">
    <property type="component" value="Unassembled WGS sequence"/>
</dbReference>
<proteinExistence type="predicted"/>
<protein>
    <submittedName>
        <fullName evidence="2">Alpha/beta fold hydrolase</fullName>
    </submittedName>
</protein>
<dbReference type="Gene3D" id="3.40.50.1820">
    <property type="entry name" value="alpha/beta hydrolase"/>
    <property type="match status" value="1"/>
</dbReference>
<reference evidence="2 3" key="1">
    <citation type="journal article" date="2019" name="Int. J. Syst. Evol. Microbiol.">
        <title>The Global Catalogue of Microorganisms (GCM) 10K type strain sequencing project: providing services to taxonomists for standard genome sequencing and annotation.</title>
        <authorList>
            <consortium name="The Broad Institute Genomics Platform"/>
            <consortium name="The Broad Institute Genome Sequencing Center for Infectious Disease"/>
            <person name="Wu L."/>
            <person name="Ma J."/>
        </authorList>
    </citation>
    <scope>NUCLEOTIDE SEQUENCE [LARGE SCALE GENOMIC DNA]</scope>
    <source>
        <strain evidence="2 3">JCM 13250</strain>
    </source>
</reference>
<feature type="domain" description="AB hydrolase-1" evidence="1">
    <location>
        <begin position="45"/>
        <end position="293"/>
    </location>
</feature>
<comment type="caution">
    <text evidence="2">The sequence shown here is derived from an EMBL/GenBank/DDBJ whole genome shotgun (WGS) entry which is preliminary data.</text>
</comment>